<dbReference type="Proteomes" id="UP000287798">
    <property type="component" value="Unassembled WGS sequence"/>
</dbReference>
<accession>A0A426QLP4</accession>
<evidence type="ECO:0000313" key="1">
    <source>
        <dbReference type="EMBL" id="RRQ22637.1"/>
    </source>
</evidence>
<reference evidence="1 2" key="1">
    <citation type="journal article" date="2010" name="Int. J. Syst. Evol. Microbiol.">
        <title>Thiohalobacter thiocyanaticus gen. nov., sp. nov., a moderately halophilic, sulfur-oxidizing gammaproteobacterium from hypersaline lakes, that utilizes thiocyanate.</title>
        <authorList>
            <person name="Sorokin D.Y."/>
            <person name="Kovaleva O.L."/>
            <person name="Tourova T.P."/>
            <person name="Muyzer G."/>
        </authorList>
    </citation>
    <scope>NUCLEOTIDE SEQUENCE [LARGE SCALE GENOMIC DNA]</scope>
    <source>
        <strain evidence="1 2">Hrh1</strain>
    </source>
</reference>
<comment type="caution">
    <text evidence="1">The sequence shown here is derived from an EMBL/GenBank/DDBJ whole genome shotgun (WGS) entry which is preliminary data.</text>
</comment>
<protein>
    <submittedName>
        <fullName evidence="1">Uncharacterized protein</fullName>
    </submittedName>
</protein>
<gene>
    <name evidence="1" type="ORF">D6C00_12335</name>
</gene>
<evidence type="ECO:0000313" key="2">
    <source>
        <dbReference type="Proteomes" id="UP000287798"/>
    </source>
</evidence>
<organism evidence="1 2">
    <name type="scientific">Thiohalobacter thiocyanaticus</name>
    <dbReference type="NCBI Taxonomy" id="585455"/>
    <lineage>
        <taxon>Bacteria</taxon>
        <taxon>Pseudomonadati</taxon>
        <taxon>Pseudomonadota</taxon>
        <taxon>Gammaproteobacteria</taxon>
        <taxon>Thiohalobacterales</taxon>
        <taxon>Thiohalobacteraceae</taxon>
        <taxon>Thiohalobacter</taxon>
    </lineage>
</organism>
<dbReference type="EMBL" id="QZMU01000001">
    <property type="protein sequence ID" value="RRQ22637.1"/>
    <property type="molecule type" value="Genomic_DNA"/>
</dbReference>
<name>A0A426QLP4_9GAMM</name>
<proteinExistence type="predicted"/>
<keyword evidence="2" id="KW-1185">Reference proteome</keyword>
<dbReference type="AlphaFoldDB" id="A0A426QLP4"/>
<sequence>MAFFREMYDHEVWATLISRVTEAGMKKGGWKQGQPPSILTKYSWQPLQLQYRLLKQIPFFPYPL</sequence>